<organism evidence="1">
    <name type="scientific">uncultured Caudovirales phage</name>
    <dbReference type="NCBI Taxonomy" id="2100421"/>
    <lineage>
        <taxon>Viruses</taxon>
        <taxon>Duplodnaviria</taxon>
        <taxon>Heunggongvirae</taxon>
        <taxon>Uroviricota</taxon>
        <taxon>Caudoviricetes</taxon>
        <taxon>Peduoviridae</taxon>
        <taxon>Maltschvirus</taxon>
        <taxon>Maltschvirus maltsch</taxon>
    </lineage>
</organism>
<sequence length="121" mass="14076">MGITRTSPWTGKLGVPTGKVINKHMLIDGQVHEIYTVRVHEFRMGDVEDPDLYAAQPLWDWQESEIGKWVMDRAVDTPEWHRQSDPITFGHRYVILAKLKDIDYTAWQIKWGISQLDKQTG</sequence>
<dbReference type="EMBL" id="LR796187">
    <property type="protein sequence ID" value="CAB4125448.1"/>
    <property type="molecule type" value="Genomic_DNA"/>
</dbReference>
<gene>
    <name evidence="2" type="ORF">UFOVP181_35</name>
    <name evidence="1" type="ORF">UFOVP57_128</name>
</gene>
<name>A0A6J5KSI6_9CAUD</name>
<protein>
    <submittedName>
        <fullName evidence="1">Uncharacterized protein</fullName>
    </submittedName>
</protein>
<evidence type="ECO:0000313" key="1">
    <source>
        <dbReference type="EMBL" id="CAB4125448.1"/>
    </source>
</evidence>
<dbReference type="EMBL" id="LR798231">
    <property type="protein sequence ID" value="CAB5208467.1"/>
    <property type="molecule type" value="Genomic_DNA"/>
</dbReference>
<evidence type="ECO:0000313" key="2">
    <source>
        <dbReference type="EMBL" id="CAB5208467.1"/>
    </source>
</evidence>
<accession>A0A6J5KSI6</accession>
<reference evidence="1" key="1">
    <citation type="submission" date="2020-04" db="EMBL/GenBank/DDBJ databases">
        <authorList>
            <person name="Chiriac C."/>
            <person name="Salcher M."/>
            <person name="Ghai R."/>
            <person name="Kavagutti S V."/>
        </authorList>
    </citation>
    <scope>NUCLEOTIDE SEQUENCE</scope>
</reference>
<proteinExistence type="predicted"/>